<protein>
    <submittedName>
        <fullName evidence="3">Uncharacterized protein</fullName>
    </submittedName>
</protein>
<evidence type="ECO:0000313" key="3">
    <source>
        <dbReference type="EMBL" id="KAK9824320.1"/>
    </source>
</evidence>
<organism evidence="3 4">
    <name type="scientific">[Myrmecia] bisecta</name>
    <dbReference type="NCBI Taxonomy" id="41462"/>
    <lineage>
        <taxon>Eukaryota</taxon>
        <taxon>Viridiplantae</taxon>
        <taxon>Chlorophyta</taxon>
        <taxon>core chlorophytes</taxon>
        <taxon>Trebouxiophyceae</taxon>
        <taxon>Trebouxiales</taxon>
        <taxon>Trebouxiaceae</taxon>
        <taxon>Myrmecia</taxon>
    </lineage>
</organism>
<feature type="transmembrane region" description="Helical" evidence="2">
    <location>
        <begin position="12"/>
        <end position="31"/>
    </location>
</feature>
<reference evidence="3 4" key="1">
    <citation type="journal article" date="2024" name="Nat. Commun.">
        <title>Phylogenomics reveals the evolutionary origins of lichenization in chlorophyte algae.</title>
        <authorList>
            <person name="Puginier C."/>
            <person name="Libourel C."/>
            <person name="Otte J."/>
            <person name="Skaloud P."/>
            <person name="Haon M."/>
            <person name="Grisel S."/>
            <person name="Petersen M."/>
            <person name="Berrin J.G."/>
            <person name="Delaux P.M."/>
            <person name="Dal Grande F."/>
            <person name="Keller J."/>
        </authorList>
    </citation>
    <scope>NUCLEOTIDE SEQUENCE [LARGE SCALE GENOMIC DNA]</scope>
    <source>
        <strain evidence="3 4">SAG 2043</strain>
    </source>
</reference>
<keyword evidence="2" id="KW-0812">Transmembrane</keyword>
<evidence type="ECO:0000313" key="4">
    <source>
        <dbReference type="Proteomes" id="UP001489004"/>
    </source>
</evidence>
<sequence>MAFSLSENNVLVPALVGLAVVVATVLVFYIATRKKTRGTGGSKFVRDDDGNTVRRSTRSRKSVSRWSPDDLASPTGMSSPVVKPSTPAAEKPTTPAAVKTPAAPKSVKKVVSAIKAEVEEVKEVLSSPSPVKRGPGRPPKTPKAETPASPRGAPSPPVTRRAAKTPKK</sequence>
<feature type="compositionally biased region" description="Low complexity" evidence="1">
    <location>
        <begin position="124"/>
        <end position="133"/>
    </location>
</feature>
<gene>
    <name evidence="3" type="ORF">WJX72_009430</name>
</gene>
<comment type="caution">
    <text evidence="3">The sequence shown here is derived from an EMBL/GenBank/DDBJ whole genome shotgun (WGS) entry which is preliminary data.</text>
</comment>
<feature type="region of interest" description="Disordered" evidence="1">
    <location>
        <begin position="38"/>
        <end position="106"/>
    </location>
</feature>
<accession>A0AAW1QS39</accession>
<dbReference type="Proteomes" id="UP001489004">
    <property type="component" value="Unassembled WGS sequence"/>
</dbReference>
<evidence type="ECO:0000256" key="1">
    <source>
        <dbReference type="SAM" id="MobiDB-lite"/>
    </source>
</evidence>
<feature type="region of interest" description="Disordered" evidence="1">
    <location>
        <begin position="121"/>
        <end position="168"/>
    </location>
</feature>
<keyword evidence="2" id="KW-1133">Transmembrane helix</keyword>
<proteinExistence type="predicted"/>
<evidence type="ECO:0000256" key="2">
    <source>
        <dbReference type="SAM" id="Phobius"/>
    </source>
</evidence>
<dbReference type="EMBL" id="JALJOR010000002">
    <property type="protein sequence ID" value="KAK9824320.1"/>
    <property type="molecule type" value="Genomic_DNA"/>
</dbReference>
<keyword evidence="4" id="KW-1185">Reference proteome</keyword>
<feature type="compositionally biased region" description="Low complexity" evidence="1">
    <location>
        <begin position="83"/>
        <end position="106"/>
    </location>
</feature>
<keyword evidence="2" id="KW-0472">Membrane</keyword>
<name>A0AAW1QS39_9CHLO</name>
<dbReference type="AlphaFoldDB" id="A0AAW1QS39"/>